<feature type="region of interest" description="Disordered" evidence="1">
    <location>
        <begin position="1"/>
        <end position="25"/>
    </location>
</feature>
<dbReference type="Pfam" id="PF01464">
    <property type="entry name" value="SLT"/>
    <property type="match status" value="1"/>
</dbReference>
<sequence>MAPMAQAPPPAVVHAEHGKKSAQSATRHWKIYTVRRGDTLSALAARYGTTVTALRDRNHSSDIKAGQHIAVPASSPTRSKAPATKPVPQRHRAAKTPTRRTSGYTVRSGDTLTSIALTHHTTVGAVMKANHLSDANLVRLGQELRVPTSAKVTSTKPARSAVRHAAKPAAHHTSYTVRAGDTLSSIALAHHTSLAALLKANHLSNANLVRTGQRLQVAGRATPKKATKKAPKHLTKKERTFAGWTYPEKVVESAISTRSYLAKRPAPSRAAVKSLIVSTAHRYGIDPRLALGIAWQESGWNQRAVSVCNAIGVMQVMPGTGTWAAGLARHRLNLLDARDNVTAGVVVLRYLTTHAGNLDEAIGGYYQGLGGIQAHGMLPDTKAYVRAVHAHMARF</sequence>
<dbReference type="SUPFAM" id="SSF54106">
    <property type="entry name" value="LysM domain"/>
    <property type="match status" value="3"/>
</dbReference>
<evidence type="ECO:0000313" key="3">
    <source>
        <dbReference type="EMBL" id="TWP36976.1"/>
    </source>
</evidence>
<feature type="domain" description="LysM" evidence="2">
    <location>
        <begin position="30"/>
        <end position="77"/>
    </location>
</feature>
<feature type="domain" description="LysM" evidence="2">
    <location>
        <begin position="102"/>
        <end position="146"/>
    </location>
</feature>
<reference evidence="3 4" key="1">
    <citation type="submission" date="2019-05" db="EMBL/GenBank/DDBJ databases">
        <authorList>
            <person name="Lee S.D."/>
        </authorList>
    </citation>
    <scope>NUCLEOTIDE SEQUENCE [LARGE SCALE GENOMIC DNA]</scope>
    <source>
        <strain evidence="3 4">C5-26</strain>
    </source>
</reference>
<dbReference type="CDD" id="cd00254">
    <property type="entry name" value="LT-like"/>
    <property type="match status" value="1"/>
</dbReference>
<keyword evidence="4" id="KW-1185">Reference proteome</keyword>
<dbReference type="PANTHER" id="PTHR33734:SF22">
    <property type="entry name" value="MEMBRANE-BOUND LYTIC MUREIN TRANSGLYCOSYLASE D"/>
    <property type="match status" value="1"/>
</dbReference>
<evidence type="ECO:0000256" key="1">
    <source>
        <dbReference type="SAM" id="MobiDB-lite"/>
    </source>
</evidence>
<comment type="caution">
    <text evidence="3">The sequence shown here is derived from an EMBL/GenBank/DDBJ whole genome shotgun (WGS) entry which is preliminary data.</text>
</comment>
<name>A0A563E370_9MICO</name>
<dbReference type="PROSITE" id="PS51782">
    <property type="entry name" value="LYSM"/>
    <property type="match status" value="3"/>
</dbReference>
<dbReference type="SMART" id="SM00257">
    <property type="entry name" value="LysM"/>
    <property type="match status" value="3"/>
</dbReference>
<reference evidence="3 4" key="2">
    <citation type="submission" date="2019-08" db="EMBL/GenBank/DDBJ databases">
        <title>Jejuicoccus antrihumi gen. nov., sp. nov., a new member of the family Dermacoccaceae isolated from a cave.</title>
        <authorList>
            <person name="Schumann P."/>
            <person name="Kim I.S."/>
        </authorList>
    </citation>
    <scope>NUCLEOTIDE SEQUENCE [LARGE SCALE GENOMIC DNA]</scope>
    <source>
        <strain evidence="3 4">C5-26</strain>
    </source>
</reference>
<evidence type="ECO:0000259" key="2">
    <source>
        <dbReference type="PROSITE" id="PS51782"/>
    </source>
</evidence>
<gene>
    <name evidence="3" type="ORF">FGL98_07920</name>
</gene>
<dbReference type="InterPro" id="IPR008258">
    <property type="entry name" value="Transglycosylase_SLT_dom_1"/>
</dbReference>
<dbReference type="InterPro" id="IPR023346">
    <property type="entry name" value="Lysozyme-like_dom_sf"/>
</dbReference>
<accession>A0A563E370</accession>
<dbReference type="EMBL" id="VCQV01000008">
    <property type="protein sequence ID" value="TWP36976.1"/>
    <property type="molecule type" value="Genomic_DNA"/>
</dbReference>
<dbReference type="PANTHER" id="PTHR33734">
    <property type="entry name" value="LYSM DOMAIN-CONTAINING GPI-ANCHORED PROTEIN 2"/>
    <property type="match status" value="1"/>
</dbReference>
<proteinExistence type="predicted"/>
<dbReference type="SUPFAM" id="SSF53955">
    <property type="entry name" value="Lysozyme-like"/>
    <property type="match status" value="1"/>
</dbReference>
<dbReference type="OrthoDB" id="5244690at2"/>
<dbReference type="Pfam" id="PF01476">
    <property type="entry name" value="LysM"/>
    <property type="match status" value="3"/>
</dbReference>
<feature type="region of interest" description="Disordered" evidence="1">
    <location>
        <begin position="72"/>
        <end position="106"/>
    </location>
</feature>
<dbReference type="InterPro" id="IPR036779">
    <property type="entry name" value="LysM_dom_sf"/>
</dbReference>
<feature type="domain" description="LysM" evidence="2">
    <location>
        <begin position="173"/>
        <end position="217"/>
    </location>
</feature>
<dbReference type="Proteomes" id="UP000320244">
    <property type="component" value="Unassembled WGS sequence"/>
</dbReference>
<organism evidence="3 4">
    <name type="scientific">Leekyejoonella antrihumi</name>
    <dbReference type="NCBI Taxonomy" id="1660198"/>
    <lineage>
        <taxon>Bacteria</taxon>
        <taxon>Bacillati</taxon>
        <taxon>Actinomycetota</taxon>
        <taxon>Actinomycetes</taxon>
        <taxon>Micrococcales</taxon>
        <taxon>Dermacoccaceae</taxon>
        <taxon>Leekyejoonella</taxon>
    </lineage>
</organism>
<evidence type="ECO:0000313" key="4">
    <source>
        <dbReference type="Proteomes" id="UP000320244"/>
    </source>
</evidence>
<feature type="region of interest" description="Disordered" evidence="1">
    <location>
        <begin position="148"/>
        <end position="169"/>
    </location>
</feature>
<dbReference type="AlphaFoldDB" id="A0A563E370"/>
<dbReference type="CDD" id="cd00118">
    <property type="entry name" value="LysM"/>
    <property type="match status" value="3"/>
</dbReference>
<protein>
    <submittedName>
        <fullName evidence="3">LysM peptidoglycan-binding domain-containing protein</fullName>
    </submittedName>
</protein>
<dbReference type="Gene3D" id="1.10.530.10">
    <property type="match status" value="1"/>
</dbReference>
<dbReference type="GO" id="GO:0008932">
    <property type="term" value="F:lytic endotransglycosylase activity"/>
    <property type="evidence" value="ECO:0007669"/>
    <property type="project" value="TreeGrafter"/>
</dbReference>
<dbReference type="InterPro" id="IPR018392">
    <property type="entry name" value="LysM"/>
</dbReference>
<dbReference type="Gene3D" id="3.10.350.10">
    <property type="entry name" value="LysM domain"/>
    <property type="match status" value="3"/>
</dbReference>
<feature type="compositionally biased region" description="Pro residues" evidence="1">
    <location>
        <begin position="1"/>
        <end position="11"/>
    </location>
</feature>
<feature type="compositionally biased region" description="Basic residues" evidence="1">
    <location>
        <begin position="88"/>
        <end position="98"/>
    </location>
</feature>